<dbReference type="FunFam" id="1.20.120.350:FF:000054">
    <property type="entry name" value="voltage-gated hydrogen channel 1"/>
    <property type="match status" value="1"/>
</dbReference>
<dbReference type="GO" id="GO:0034702">
    <property type="term" value="C:monoatomic ion channel complex"/>
    <property type="evidence" value="ECO:0007669"/>
    <property type="project" value="UniProtKB-KW"/>
</dbReference>
<dbReference type="GO" id="GO:0005886">
    <property type="term" value="C:plasma membrane"/>
    <property type="evidence" value="ECO:0007669"/>
    <property type="project" value="UniProtKB-SubCell"/>
</dbReference>
<evidence type="ECO:0000256" key="4">
    <source>
        <dbReference type="ARBA" id="ARBA00022475"/>
    </source>
</evidence>
<evidence type="ECO:0000256" key="13">
    <source>
        <dbReference type="SAM" id="Coils"/>
    </source>
</evidence>
<keyword evidence="3" id="KW-0813">Transport</keyword>
<dbReference type="STRING" id="623744.A0A553NIN2"/>
<sequence>MRAFNAFHATKKMSRYLKHFTAVGDDKNTTAQWHEEELHEPGGDLELSTGPHIGQVSLRDSLRRLYSTERFQIVVVCLVVLDAIFVLCELLIDLSIIQADHHRIAPQVFHYLSLALLTFFMVELTGKIYAYRLEFLHHKFEVFDGIVVVVSFILDIVYISKEDAFDAMGLLILLRLWRVARIINGILVSVKNRAHHKVHKLKEINENLVHQINELKEQNTKMDQENTRLRVLLKQNNIEC</sequence>
<reference evidence="16 17" key="1">
    <citation type="journal article" date="2019" name="Sci. Data">
        <title>Hybrid genome assembly and annotation of Danionella translucida.</title>
        <authorList>
            <person name="Kadobianskyi M."/>
            <person name="Schulze L."/>
            <person name="Schuelke M."/>
            <person name="Judkewitz B."/>
        </authorList>
    </citation>
    <scope>NUCLEOTIDE SEQUENCE [LARGE SCALE GENOMIC DNA]</scope>
    <source>
        <strain evidence="16 17">Bolton</strain>
    </source>
</reference>
<dbReference type="InterPro" id="IPR005821">
    <property type="entry name" value="Ion_trans_dom"/>
</dbReference>
<protein>
    <recommendedName>
        <fullName evidence="2">Voltage-gated hydrogen channel 1</fullName>
    </recommendedName>
    <alternativeName>
        <fullName evidence="12">Hydrogen voltage-gated channel 1</fullName>
    </alternativeName>
</protein>
<evidence type="ECO:0000256" key="3">
    <source>
        <dbReference type="ARBA" id="ARBA00022448"/>
    </source>
</evidence>
<dbReference type="GO" id="GO:0010043">
    <property type="term" value="P:response to zinc ion"/>
    <property type="evidence" value="ECO:0007669"/>
    <property type="project" value="UniProtKB-ARBA"/>
</dbReference>
<dbReference type="InterPro" id="IPR031846">
    <property type="entry name" value="Hvcn1"/>
</dbReference>
<evidence type="ECO:0000313" key="16">
    <source>
        <dbReference type="EMBL" id="TRY65292.1"/>
    </source>
</evidence>
<comment type="caution">
    <text evidence="16">The sequence shown here is derived from an EMBL/GenBank/DDBJ whole genome shotgun (WGS) entry which is preliminary data.</text>
</comment>
<feature type="coiled-coil region" evidence="13">
    <location>
        <begin position="198"/>
        <end position="235"/>
    </location>
</feature>
<feature type="domain" description="Ion transport" evidence="15">
    <location>
        <begin position="71"/>
        <end position="184"/>
    </location>
</feature>
<keyword evidence="11" id="KW-0407">Ion channel</keyword>
<keyword evidence="8 13" id="KW-0175">Coiled coil</keyword>
<evidence type="ECO:0000256" key="11">
    <source>
        <dbReference type="ARBA" id="ARBA00023303"/>
    </source>
</evidence>
<evidence type="ECO:0000256" key="2">
    <source>
        <dbReference type="ARBA" id="ARBA00015897"/>
    </source>
</evidence>
<dbReference type="OrthoDB" id="427456at2759"/>
<evidence type="ECO:0000256" key="12">
    <source>
        <dbReference type="ARBA" id="ARBA00031989"/>
    </source>
</evidence>
<organism evidence="16 17">
    <name type="scientific">Danionella cerebrum</name>
    <dbReference type="NCBI Taxonomy" id="2873325"/>
    <lineage>
        <taxon>Eukaryota</taxon>
        <taxon>Metazoa</taxon>
        <taxon>Chordata</taxon>
        <taxon>Craniata</taxon>
        <taxon>Vertebrata</taxon>
        <taxon>Euteleostomi</taxon>
        <taxon>Actinopterygii</taxon>
        <taxon>Neopterygii</taxon>
        <taxon>Teleostei</taxon>
        <taxon>Ostariophysi</taxon>
        <taxon>Cypriniformes</taxon>
        <taxon>Danionidae</taxon>
        <taxon>Danioninae</taxon>
        <taxon>Danionella</taxon>
    </lineage>
</organism>
<comment type="subcellular location">
    <subcellularLocation>
        <location evidence="1">Cell membrane</location>
        <topology evidence="1">Multi-pass membrane protein</topology>
    </subcellularLocation>
</comment>
<evidence type="ECO:0000259" key="15">
    <source>
        <dbReference type="Pfam" id="PF00520"/>
    </source>
</evidence>
<evidence type="ECO:0000256" key="8">
    <source>
        <dbReference type="ARBA" id="ARBA00023054"/>
    </source>
</evidence>
<evidence type="ECO:0000256" key="7">
    <source>
        <dbReference type="ARBA" id="ARBA00022989"/>
    </source>
</evidence>
<dbReference type="AlphaFoldDB" id="A0A553NIN2"/>
<evidence type="ECO:0000256" key="1">
    <source>
        <dbReference type="ARBA" id="ARBA00004651"/>
    </source>
</evidence>
<dbReference type="Gene3D" id="1.20.120.350">
    <property type="entry name" value="Voltage-gated potassium channels. Chain C"/>
    <property type="match status" value="1"/>
</dbReference>
<keyword evidence="17" id="KW-1185">Reference proteome</keyword>
<feature type="transmembrane region" description="Helical" evidence="14">
    <location>
        <begin position="109"/>
        <end position="130"/>
    </location>
</feature>
<keyword evidence="6" id="KW-0851">Voltage-gated channel</keyword>
<dbReference type="EMBL" id="SRMA01026936">
    <property type="protein sequence ID" value="TRY65292.1"/>
    <property type="molecule type" value="Genomic_DNA"/>
</dbReference>
<gene>
    <name evidence="16" type="ORF">DNTS_015444</name>
</gene>
<feature type="transmembrane region" description="Helical" evidence="14">
    <location>
        <begin position="142"/>
        <end position="160"/>
    </location>
</feature>
<evidence type="ECO:0000256" key="5">
    <source>
        <dbReference type="ARBA" id="ARBA00022692"/>
    </source>
</evidence>
<dbReference type="SUPFAM" id="SSF81324">
    <property type="entry name" value="Voltage-gated potassium channels"/>
    <property type="match status" value="1"/>
</dbReference>
<name>A0A553NIN2_9TELE</name>
<evidence type="ECO:0000313" key="17">
    <source>
        <dbReference type="Proteomes" id="UP000316079"/>
    </source>
</evidence>
<dbReference type="Gene3D" id="1.20.5.170">
    <property type="match status" value="1"/>
</dbReference>
<keyword evidence="4" id="KW-1003">Cell membrane</keyword>
<dbReference type="PANTHER" id="PTHR46480">
    <property type="entry name" value="F20B24.22"/>
    <property type="match status" value="1"/>
</dbReference>
<dbReference type="Proteomes" id="UP000316079">
    <property type="component" value="Unassembled WGS sequence"/>
</dbReference>
<keyword evidence="7 14" id="KW-1133">Transmembrane helix</keyword>
<keyword evidence="5 14" id="KW-0812">Transmembrane</keyword>
<accession>A0A553NIN2</accession>
<proteinExistence type="predicted"/>
<evidence type="ECO:0000256" key="9">
    <source>
        <dbReference type="ARBA" id="ARBA00023065"/>
    </source>
</evidence>
<dbReference type="PANTHER" id="PTHR46480:SF1">
    <property type="entry name" value="VOLTAGE-GATED HYDROGEN CHANNEL 1"/>
    <property type="match status" value="1"/>
</dbReference>
<dbReference type="InterPro" id="IPR027359">
    <property type="entry name" value="Volt_channel_dom_sf"/>
</dbReference>
<evidence type="ECO:0000256" key="6">
    <source>
        <dbReference type="ARBA" id="ARBA00022882"/>
    </source>
</evidence>
<evidence type="ECO:0000256" key="14">
    <source>
        <dbReference type="SAM" id="Phobius"/>
    </source>
</evidence>
<feature type="transmembrane region" description="Helical" evidence="14">
    <location>
        <begin position="73"/>
        <end position="97"/>
    </location>
</feature>
<keyword evidence="10 14" id="KW-0472">Membrane</keyword>
<dbReference type="Pfam" id="PF00520">
    <property type="entry name" value="Ion_trans"/>
    <property type="match status" value="1"/>
</dbReference>
<evidence type="ECO:0000256" key="10">
    <source>
        <dbReference type="ARBA" id="ARBA00023136"/>
    </source>
</evidence>
<keyword evidence="9" id="KW-0406">Ion transport</keyword>
<dbReference type="GO" id="GO:0030171">
    <property type="term" value="F:voltage-gated proton channel activity"/>
    <property type="evidence" value="ECO:0007669"/>
    <property type="project" value="InterPro"/>
</dbReference>